<dbReference type="GO" id="GO:0005524">
    <property type="term" value="F:ATP binding"/>
    <property type="evidence" value="ECO:0007669"/>
    <property type="project" value="UniProtKB-UniRule"/>
</dbReference>
<evidence type="ECO:0000313" key="12">
    <source>
        <dbReference type="RefSeq" id="XP_026681775.1"/>
    </source>
</evidence>
<dbReference type="UniPathway" id="UPA00588">
    <property type="reaction ID" value="UER00659"/>
</dbReference>
<evidence type="ECO:0000256" key="8">
    <source>
        <dbReference type="ARBA" id="ARBA00022840"/>
    </source>
</evidence>
<organism evidence="11 12">
    <name type="scientific">Diaphorina citri</name>
    <name type="common">Asian citrus psyllid</name>
    <dbReference type="NCBI Taxonomy" id="121845"/>
    <lineage>
        <taxon>Eukaryota</taxon>
        <taxon>Metazoa</taxon>
        <taxon>Ecdysozoa</taxon>
        <taxon>Arthropoda</taxon>
        <taxon>Hexapoda</taxon>
        <taxon>Insecta</taxon>
        <taxon>Pterygota</taxon>
        <taxon>Neoptera</taxon>
        <taxon>Paraneoptera</taxon>
        <taxon>Hemiptera</taxon>
        <taxon>Sternorrhyncha</taxon>
        <taxon>Psylloidea</taxon>
        <taxon>Psyllidae</taxon>
        <taxon>Diaphorininae</taxon>
        <taxon>Diaphorina</taxon>
    </lineage>
</organism>
<dbReference type="SUPFAM" id="SSF53613">
    <property type="entry name" value="Ribokinase-like"/>
    <property type="match status" value="1"/>
</dbReference>
<dbReference type="Proteomes" id="UP000079169">
    <property type="component" value="Unplaced"/>
</dbReference>
<dbReference type="GO" id="GO:0004001">
    <property type="term" value="F:adenosine kinase activity"/>
    <property type="evidence" value="ECO:0007669"/>
    <property type="project" value="UniProtKB-UniRule"/>
</dbReference>
<dbReference type="KEGG" id="dci:103512539"/>
<name>A0A3Q0J4Z2_DIACI</name>
<dbReference type="GO" id="GO:0005634">
    <property type="term" value="C:nucleus"/>
    <property type="evidence" value="ECO:0007669"/>
    <property type="project" value="UniProtKB-SubCell"/>
</dbReference>
<dbReference type="RefSeq" id="XP_026681775.1">
    <property type="nucleotide sequence ID" value="XM_026825974.1"/>
</dbReference>
<comment type="catalytic activity">
    <reaction evidence="10">
        <text>adenosine + ATP = AMP + ADP + H(+)</text>
        <dbReference type="Rhea" id="RHEA:20824"/>
        <dbReference type="ChEBI" id="CHEBI:15378"/>
        <dbReference type="ChEBI" id="CHEBI:16335"/>
        <dbReference type="ChEBI" id="CHEBI:30616"/>
        <dbReference type="ChEBI" id="CHEBI:456215"/>
        <dbReference type="ChEBI" id="CHEBI:456216"/>
        <dbReference type="EC" id="2.7.1.20"/>
    </reaction>
</comment>
<keyword evidence="9 10" id="KW-0460">Magnesium</keyword>
<reference evidence="12" key="1">
    <citation type="submission" date="2025-08" db="UniProtKB">
        <authorList>
            <consortium name="RefSeq"/>
        </authorList>
    </citation>
    <scope>IDENTIFICATION</scope>
</reference>
<accession>A0A3Q0J4Z2</accession>
<protein>
    <recommendedName>
        <fullName evidence="3 10">Adenosine kinase</fullName>
        <shortName evidence="10">AK</shortName>
        <ecNumber evidence="3 10">2.7.1.20</ecNumber>
    </recommendedName>
    <alternativeName>
        <fullName evidence="10">Adenosine 5'-phosphotransferase</fullName>
    </alternativeName>
</protein>
<comment type="subunit">
    <text evidence="10">Monomer.</text>
</comment>
<dbReference type="AlphaFoldDB" id="A0A3Q0J4Z2"/>
<evidence type="ECO:0000256" key="4">
    <source>
        <dbReference type="ARBA" id="ARBA00022679"/>
    </source>
</evidence>
<keyword evidence="10" id="KW-0539">Nucleus</keyword>
<evidence type="ECO:0000256" key="7">
    <source>
        <dbReference type="ARBA" id="ARBA00022777"/>
    </source>
</evidence>
<keyword evidence="7 10" id="KW-0418">Kinase</keyword>
<dbReference type="PaxDb" id="121845-A0A3Q0J4Z2"/>
<dbReference type="InterPro" id="IPR001805">
    <property type="entry name" value="Adenokinase"/>
</dbReference>
<evidence type="ECO:0000256" key="1">
    <source>
        <dbReference type="ARBA" id="ARBA00004801"/>
    </source>
</evidence>
<keyword evidence="8 10" id="KW-0067">ATP-binding</keyword>
<dbReference type="GO" id="GO:0006144">
    <property type="term" value="P:purine nucleobase metabolic process"/>
    <property type="evidence" value="ECO:0007669"/>
    <property type="project" value="TreeGrafter"/>
</dbReference>
<dbReference type="InterPro" id="IPR029056">
    <property type="entry name" value="Ribokinase-like"/>
</dbReference>
<dbReference type="GeneID" id="103512539"/>
<dbReference type="EC" id="2.7.1.20" evidence="3 10"/>
<evidence type="ECO:0000256" key="10">
    <source>
        <dbReference type="RuleBase" id="RU368116"/>
    </source>
</evidence>
<sequence>MPSDVKLSEGLLLGLGNPLLDISATVDASFLEKYNLKANNAILADEKHKDLYEDLIKNNNVDYIAGGSTQNTLRVAQWLIEKPKVAVFIRGKELEHYDV</sequence>
<comment type="similarity">
    <text evidence="2 10">Belongs to the carbohydrate kinase PfkB family.</text>
</comment>
<evidence type="ECO:0000313" key="11">
    <source>
        <dbReference type="Proteomes" id="UP000079169"/>
    </source>
</evidence>
<evidence type="ECO:0000256" key="2">
    <source>
        <dbReference type="ARBA" id="ARBA00010688"/>
    </source>
</evidence>
<dbReference type="Gene3D" id="3.30.1110.10">
    <property type="match status" value="1"/>
</dbReference>
<dbReference type="GO" id="GO:0006166">
    <property type="term" value="P:purine ribonucleoside salvage"/>
    <property type="evidence" value="ECO:0007669"/>
    <property type="project" value="UniProtKB-KW"/>
</dbReference>
<comment type="cofactor">
    <cofactor evidence="10">
        <name>Mg(2+)</name>
        <dbReference type="ChEBI" id="CHEBI:18420"/>
    </cofactor>
    <text evidence="10">Binds 3 Mg(2+) ions per subunit.</text>
</comment>
<keyword evidence="6 10" id="KW-0547">Nucleotide-binding</keyword>
<dbReference type="PANTHER" id="PTHR45769">
    <property type="entry name" value="ADENOSINE KINASE"/>
    <property type="match status" value="1"/>
</dbReference>
<evidence type="ECO:0000256" key="5">
    <source>
        <dbReference type="ARBA" id="ARBA00022726"/>
    </source>
</evidence>
<keyword evidence="4 10" id="KW-0808">Transferase</keyword>
<dbReference type="GO" id="GO:0005829">
    <property type="term" value="C:cytosol"/>
    <property type="evidence" value="ECO:0007669"/>
    <property type="project" value="TreeGrafter"/>
</dbReference>
<comment type="subcellular location">
    <subcellularLocation>
        <location evidence="10">Nucleus</location>
    </subcellularLocation>
</comment>
<evidence type="ECO:0000256" key="3">
    <source>
        <dbReference type="ARBA" id="ARBA00012119"/>
    </source>
</evidence>
<comment type="function">
    <text evidence="10">ATP dependent phosphorylation of adenosine and other related nucleoside analogs to monophosphate derivatives.</text>
</comment>
<evidence type="ECO:0000256" key="6">
    <source>
        <dbReference type="ARBA" id="ARBA00022741"/>
    </source>
</evidence>
<evidence type="ECO:0000256" key="9">
    <source>
        <dbReference type="ARBA" id="ARBA00022842"/>
    </source>
</evidence>
<keyword evidence="11" id="KW-1185">Reference proteome</keyword>
<proteinExistence type="inferred from homology"/>
<gene>
    <name evidence="12" type="primary">LOC103512539</name>
</gene>
<dbReference type="STRING" id="121845.A0A3Q0J4Z2"/>
<comment type="pathway">
    <text evidence="1 10">Purine metabolism; AMP biosynthesis via salvage pathway; AMP from adenosine: step 1/1.</text>
</comment>
<dbReference type="FunFam" id="3.30.1110.10:FF:000001">
    <property type="entry name" value="Adenosine kinase a"/>
    <property type="match status" value="1"/>
</dbReference>
<dbReference type="PANTHER" id="PTHR45769:SF3">
    <property type="entry name" value="ADENOSINE KINASE"/>
    <property type="match status" value="1"/>
</dbReference>
<keyword evidence="5 10" id="KW-0660">Purine salvage</keyword>
<dbReference type="GO" id="GO:0044209">
    <property type="term" value="P:AMP salvage"/>
    <property type="evidence" value="ECO:0007669"/>
    <property type="project" value="UniProtKB-UniRule"/>
</dbReference>
<dbReference type="Gene3D" id="3.40.1190.20">
    <property type="match status" value="1"/>
</dbReference>